<dbReference type="Proteomes" id="UP000012073">
    <property type="component" value="Unassembled WGS sequence"/>
</dbReference>
<dbReference type="KEGG" id="ccp:CHC_T00003612001"/>
<accession>R7QA87</accession>
<dbReference type="GeneID" id="17322229"/>
<dbReference type="Gramene" id="CDF34693">
    <property type="protein sequence ID" value="CDF34693"/>
    <property type="gene ID" value="CHC_T00003612001"/>
</dbReference>
<keyword evidence="2" id="KW-1185">Reference proteome</keyword>
<protein>
    <submittedName>
        <fullName evidence="1">Uncharacterized protein</fullName>
    </submittedName>
</protein>
<evidence type="ECO:0000313" key="1">
    <source>
        <dbReference type="EMBL" id="CDF34693.1"/>
    </source>
</evidence>
<dbReference type="EMBL" id="HG001706">
    <property type="protein sequence ID" value="CDF34693.1"/>
    <property type="molecule type" value="Genomic_DNA"/>
</dbReference>
<proteinExistence type="predicted"/>
<dbReference type="AlphaFoldDB" id="R7QA87"/>
<gene>
    <name evidence="1" type="ORF">CHC_T00003612001</name>
</gene>
<evidence type="ECO:0000313" key="2">
    <source>
        <dbReference type="Proteomes" id="UP000012073"/>
    </source>
</evidence>
<name>R7QA87_CHOCR</name>
<dbReference type="RefSeq" id="XP_005714512.1">
    <property type="nucleotide sequence ID" value="XM_005714455.1"/>
</dbReference>
<sequence>MYRYQSSGKLLTFYTLALKPGPALFDMRMNVFGDFTFLSAVVLYSRLFLDGLVKVHGEVIGTTELVGYCTWF</sequence>
<reference evidence="2" key="1">
    <citation type="journal article" date="2013" name="Proc. Natl. Acad. Sci. U.S.A.">
        <title>Genome structure and metabolic features in the red seaweed Chondrus crispus shed light on evolution of the Archaeplastida.</title>
        <authorList>
            <person name="Collen J."/>
            <person name="Porcel B."/>
            <person name="Carre W."/>
            <person name="Ball S.G."/>
            <person name="Chaparro C."/>
            <person name="Tonon T."/>
            <person name="Barbeyron T."/>
            <person name="Michel G."/>
            <person name="Noel B."/>
            <person name="Valentin K."/>
            <person name="Elias M."/>
            <person name="Artiguenave F."/>
            <person name="Arun A."/>
            <person name="Aury J.M."/>
            <person name="Barbosa-Neto J.F."/>
            <person name="Bothwell J.H."/>
            <person name="Bouget F.Y."/>
            <person name="Brillet L."/>
            <person name="Cabello-Hurtado F."/>
            <person name="Capella-Gutierrez S."/>
            <person name="Charrier B."/>
            <person name="Cladiere L."/>
            <person name="Cock J.M."/>
            <person name="Coelho S.M."/>
            <person name="Colleoni C."/>
            <person name="Czjzek M."/>
            <person name="Da Silva C."/>
            <person name="Delage L."/>
            <person name="Denoeud F."/>
            <person name="Deschamps P."/>
            <person name="Dittami S.M."/>
            <person name="Gabaldon T."/>
            <person name="Gachon C.M."/>
            <person name="Groisillier A."/>
            <person name="Herve C."/>
            <person name="Jabbari K."/>
            <person name="Katinka M."/>
            <person name="Kloareg B."/>
            <person name="Kowalczyk N."/>
            <person name="Labadie K."/>
            <person name="Leblanc C."/>
            <person name="Lopez P.J."/>
            <person name="McLachlan D.H."/>
            <person name="Meslet-Cladiere L."/>
            <person name="Moustafa A."/>
            <person name="Nehr Z."/>
            <person name="Nyvall Collen P."/>
            <person name="Panaud O."/>
            <person name="Partensky F."/>
            <person name="Poulain J."/>
            <person name="Rensing S.A."/>
            <person name="Rousvoal S."/>
            <person name="Samson G."/>
            <person name="Symeonidi A."/>
            <person name="Weissenbach J."/>
            <person name="Zambounis A."/>
            <person name="Wincker P."/>
            <person name="Boyen C."/>
        </authorList>
    </citation>
    <scope>NUCLEOTIDE SEQUENCE [LARGE SCALE GENOMIC DNA]</scope>
    <source>
        <strain evidence="2">cv. Stackhouse</strain>
    </source>
</reference>
<organism evidence="1 2">
    <name type="scientific">Chondrus crispus</name>
    <name type="common">Carrageen Irish moss</name>
    <name type="synonym">Polymorpha crispa</name>
    <dbReference type="NCBI Taxonomy" id="2769"/>
    <lineage>
        <taxon>Eukaryota</taxon>
        <taxon>Rhodophyta</taxon>
        <taxon>Florideophyceae</taxon>
        <taxon>Rhodymeniophycidae</taxon>
        <taxon>Gigartinales</taxon>
        <taxon>Gigartinaceae</taxon>
        <taxon>Chondrus</taxon>
    </lineage>
</organism>